<dbReference type="RefSeq" id="WP_042129008.1">
    <property type="nucleotide sequence ID" value="NZ_FZOL01000031.1"/>
</dbReference>
<dbReference type="GO" id="GO:0003677">
    <property type="term" value="F:DNA binding"/>
    <property type="evidence" value="ECO:0007669"/>
    <property type="project" value="InterPro"/>
</dbReference>
<evidence type="ECO:0000313" key="7">
    <source>
        <dbReference type="EMBL" id="SNT24721.1"/>
    </source>
</evidence>
<dbReference type="OrthoDB" id="9797134at2"/>
<dbReference type="PANTHER" id="PTHR43133">
    <property type="entry name" value="RNA POLYMERASE ECF-TYPE SIGMA FACTO"/>
    <property type="match status" value="1"/>
</dbReference>
<dbReference type="InterPro" id="IPR036388">
    <property type="entry name" value="WH-like_DNA-bd_sf"/>
</dbReference>
<dbReference type="InterPro" id="IPR013325">
    <property type="entry name" value="RNA_pol_sigma_r2"/>
</dbReference>
<keyword evidence="8" id="KW-1185">Reference proteome</keyword>
<name>A0A239L2N5_9PSED</name>
<dbReference type="AlphaFoldDB" id="A0A239L2N5"/>
<organism evidence="7 8">
    <name type="scientific">Pseudomonas japonica</name>
    <dbReference type="NCBI Taxonomy" id="256466"/>
    <lineage>
        <taxon>Bacteria</taxon>
        <taxon>Pseudomonadati</taxon>
        <taxon>Pseudomonadota</taxon>
        <taxon>Gammaproteobacteria</taxon>
        <taxon>Pseudomonadales</taxon>
        <taxon>Pseudomonadaceae</taxon>
        <taxon>Pseudomonas</taxon>
    </lineage>
</organism>
<protein>
    <submittedName>
        <fullName evidence="7">RNA polymerase sigma-70 factor, ECF subfamily</fullName>
    </submittedName>
</protein>
<evidence type="ECO:0000256" key="3">
    <source>
        <dbReference type="ARBA" id="ARBA00023082"/>
    </source>
</evidence>
<dbReference type="NCBIfam" id="NF009180">
    <property type="entry name" value="PRK12528.1"/>
    <property type="match status" value="1"/>
</dbReference>
<keyword evidence="3" id="KW-0731">Sigma factor</keyword>
<comment type="similarity">
    <text evidence="1">Belongs to the sigma-70 factor family. ECF subfamily.</text>
</comment>
<evidence type="ECO:0000259" key="6">
    <source>
        <dbReference type="Pfam" id="PF08281"/>
    </source>
</evidence>
<dbReference type="InterPro" id="IPR013324">
    <property type="entry name" value="RNA_pol_sigma_r3/r4-like"/>
</dbReference>
<dbReference type="NCBIfam" id="TIGR02937">
    <property type="entry name" value="sigma70-ECF"/>
    <property type="match status" value="1"/>
</dbReference>
<dbReference type="InterPro" id="IPR039425">
    <property type="entry name" value="RNA_pol_sigma-70-like"/>
</dbReference>
<evidence type="ECO:0000259" key="5">
    <source>
        <dbReference type="Pfam" id="PF04542"/>
    </source>
</evidence>
<dbReference type="InterPro" id="IPR014284">
    <property type="entry name" value="RNA_pol_sigma-70_dom"/>
</dbReference>
<dbReference type="Pfam" id="PF08281">
    <property type="entry name" value="Sigma70_r4_2"/>
    <property type="match status" value="1"/>
</dbReference>
<feature type="domain" description="RNA polymerase sigma factor 70 region 4 type 2" evidence="6">
    <location>
        <begin position="111"/>
        <end position="162"/>
    </location>
</feature>
<reference evidence="8" key="1">
    <citation type="submission" date="2017-06" db="EMBL/GenBank/DDBJ databases">
        <authorList>
            <person name="Varghese N."/>
            <person name="Submissions S."/>
        </authorList>
    </citation>
    <scope>NUCLEOTIDE SEQUENCE [LARGE SCALE GENOMIC DNA]</scope>
    <source>
        <strain evidence="8">DSM 22348</strain>
    </source>
</reference>
<dbReference type="GO" id="GO:0006352">
    <property type="term" value="P:DNA-templated transcription initiation"/>
    <property type="evidence" value="ECO:0007669"/>
    <property type="project" value="InterPro"/>
</dbReference>
<gene>
    <name evidence="7" type="ORF">SAMN05444352_13131</name>
</gene>
<keyword evidence="4" id="KW-0804">Transcription</keyword>
<keyword evidence="2" id="KW-0805">Transcription regulation</keyword>
<dbReference type="GO" id="GO:0016987">
    <property type="term" value="F:sigma factor activity"/>
    <property type="evidence" value="ECO:0007669"/>
    <property type="project" value="UniProtKB-KW"/>
</dbReference>
<feature type="domain" description="RNA polymerase sigma-70 region 2" evidence="5">
    <location>
        <begin position="15"/>
        <end position="80"/>
    </location>
</feature>
<accession>A0A239L2N5</accession>
<dbReference type="SUPFAM" id="SSF88946">
    <property type="entry name" value="Sigma2 domain of RNA polymerase sigma factors"/>
    <property type="match status" value="1"/>
</dbReference>
<evidence type="ECO:0000256" key="1">
    <source>
        <dbReference type="ARBA" id="ARBA00010641"/>
    </source>
</evidence>
<dbReference type="InterPro" id="IPR013249">
    <property type="entry name" value="RNA_pol_sigma70_r4_t2"/>
</dbReference>
<dbReference type="InterPro" id="IPR007627">
    <property type="entry name" value="RNA_pol_sigma70_r2"/>
</dbReference>
<evidence type="ECO:0000256" key="2">
    <source>
        <dbReference type="ARBA" id="ARBA00023015"/>
    </source>
</evidence>
<evidence type="ECO:0000313" key="8">
    <source>
        <dbReference type="Proteomes" id="UP000198407"/>
    </source>
</evidence>
<dbReference type="Gene3D" id="1.10.10.10">
    <property type="entry name" value="Winged helix-like DNA-binding domain superfamily/Winged helix DNA-binding domain"/>
    <property type="match status" value="1"/>
</dbReference>
<dbReference type="Proteomes" id="UP000198407">
    <property type="component" value="Unassembled WGS sequence"/>
</dbReference>
<dbReference type="SUPFAM" id="SSF88659">
    <property type="entry name" value="Sigma3 and sigma4 domains of RNA polymerase sigma factors"/>
    <property type="match status" value="1"/>
</dbReference>
<dbReference type="EMBL" id="FZOL01000031">
    <property type="protein sequence ID" value="SNT24721.1"/>
    <property type="molecule type" value="Genomic_DNA"/>
</dbReference>
<dbReference type="PANTHER" id="PTHR43133:SF63">
    <property type="entry name" value="RNA POLYMERASE SIGMA FACTOR FECI-RELATED"/>
    <property type="match status" value="1"/>
</dbReference>
<dbReference type="STRING" id="1215104.GCA_000730585_00836"/>
<dbReference type="Pfam" id="PF04542">
    <property type="entry name" value="Sigma70_r2"/>
    <property type="match status" value="1"/>
</dbReference>
<evidence type="ECO:0000256" key="4">
    <source>
        <dbReference type="ARBA" id="ARBA00023163"/>
    </source>
</evidence>
<dbReference type="Gene3D" id="1.10.1740.10">
    <property type="match status" value="1"/>
</dbReference>
<proteinExistence type="inferred from homology"/>
<sequence>MPAQPPALSTAVGELYVEHSPWLHGWLRKRMGNHCDVADLVQDTFVKVLKARSALDIREPRHYLSTVAKGLMIDLFRRRSLEQAYLEALASLPPAQVPSSEAQAILFDTLLELDRMLAGLGAKVREVFILAQLDGLPYAQIATRLGLSLRTVNNHMRKAMEHVCLMQWEDAE</sequence>